<dbReference type="PANTHER" id="PTHR24421:SF10">
    <property type="entry name" value="NITRATE_NITRITE SENSOR PROTEIN NARQ"/>
    <property type="match status" value="1"/>
</dbReference>
<organism evidence="11 12">
    <name type="scientific">Homoserinibacter gongjuensis</name>
    <dbReference type="NCBI Taxonomy" id="1162968"/>
    <lineage>
        <taxon>Bacteria</taxon>
        <taxon>Bacillati</taxon>
        <taxon>Actinomycetota</taxon>
        <taxon>Actinomycetes</taxon>
        <taxon>Micrococcales</taxon>
        <taxon>Microbacteriaceae</taxon>
        <taxon>Homoserinibacter</taxon>
    </lineage>
</organism>
<keyword evidence="12" id="KW-1185">Reference proteome</keyword>
<dbReference type="InterPro" id="IPR036890">
    <property type="entry name" value="HATPase_C_sf"/>
</dbReference>
<evidence type="ECO:0000256" key="1">
    <source>
        <dbReference type="ARBA" id="ARBA00000085"/>
    </source>
</evidence>
<feature type="domain" description="Signal transduction histidine kinase subgroup 3 dimerisation and phosphoacceptor" evidence="10">
    <location>
        <begin position="72"/>
        <end position="135"/>
    </location>
</feature>
<dbReference type="CDD" id="cd16917">
    <property type="entry name" value="HATPase_UhpB-NarQ-NarX-like"/>
    <property type="match status" value="1"/>
</dbReference>
<evidence type="ECO:0000313" key="11">
    <source>
        <dbReference type="EMBL" id="GMA89566.1"/>
    </source>
</evidence>
<proteinExistence type="predicted"/>
<keyword evidence="8" id="KW-0902">Two-component regulatory system</keyword>
<accession>A0ABQ6JPS0</accession>
<dbReference type="EC" id="2.7.13.3" evidence="2"/>
<keyword evidence="7" id="KW-0067">ATP-binding</keyword>
<dbReference type="InterPro" id="IPR011712">
    <property type="entry name" value="Sig_transdc_His_kin_sub3_dim/P"/>
</dbReference>
<gene>
    <name evidence="11" type="ORF">GCM10025869_00950</name>
</gene>
<evidence type="ECO:0000313" key="12">
    <source>
        <dbReference type="Proteomes" id="UP001157069"/>
    </source>
</evidence>
<feature type="region of interest" description="Disordered" evidence="9">
    <location>
        <begin position="275"/>
        <end position="295"/>
    </location>
</feature>
<name>A0ABQ6JPS0_9MICO</name>
<reference evidence="12" key="1">
    <citation type="journal article" date="2019" name="Int. J. Syst. Evol. Microbiol.">
        <title>The Global Catalogue of Microorganisms (GCM) 10K type strain sequencing project: providing services to taxonomists for standard genome sequencing and annotation.</title>
        <authorList>
            <consortium name="The Broad Institute Genomics Platform"/>
            <consortium name="The Broad Institute Genome Sequencing Center for Infectious Disease"/>
            <person name="Wu L."/>
            <person name="Ma J."/>
        </authorList>
    </citation>
    <scope>NUCLEOTIDE SEQUENCE [LARGE SCALE GENOMIC DNA]</scope>
    <source>
        <strain evidence="12">NBRC 108755</strain>
    </source>
</reference>
<evidence type="ECO:0000256" key="9">
    <source>
        <dbReference type="SAM" id="MobiDB-lite"/>
    </source>
</evidence>
<dbReference type="Gene3D" id="3.30.565.10">
    <property type="entry name" value="Histidine kinase-like ATPase, C-terminal domain"/>
    <property type="match status" value="1"/>
</dbReference>
<dbReference type="Gene3D" id="1.20.5.1930">
    <property type="match status" value="1"/>
</dbReference>
<evidence type="ECO:0000256" key="3">
    <source>
        <dbReference type="ARBA" id="ARBA00022553"/>
    </source>
</evidence>
<evidence type="ECO:0000256" key="4">
    <source>
        <dbReference type="ARBA" id="ARBA00022679"/>
    </source>
</evidence>
<evidence type="ECO:0000256" key="7">
    <source>
        <dbReference type="ARBA" id="ARBA00022840"/>
    </source>
</evidence>
<sequence>MASQTFHSTVVFIIGALFLLTLPFITHGLTWIHHAIARGMLAAFRSEELQVQMADLSASRSAAVAAEGTALRRLERDIHDGPQQRLVRLQMDLASAERQLEKDPDAARELIAEARTQSKEALEELRALSRGFAPPILMDRGLVAALESLAVRSPLPTHVESLLPAELVLPPELERNAYFIAAEALTNVAKHARAQNAWVRLELRRIPPTDAVWLDVVVTDDGVGGASAVAGHGLSGIAERLRGLGGSVEVVSPVGGPTHVISHLPLTSELPFSVEPPFGAEPPLGAEPSPASPDR</sequence>
<evidence type="ECO:0000256" key="6">
    <source>
        <dbReference type="ARBA" id="ARBA00022777"/>
    </source>
</evidence>
<evidence type="ECO:0000259" key="10">
    <source>
        <dbReference type="Pfam" id="PF07730"/>
    </source>
</evidence>
<evidence type="ECO:0000256" key="8">
    <source>
        <dbReference type="ARBA" id="ARBA00023012"/>
    </source>
</evidence>
<comment type="caution">
    <text evidence="11">The sequence shown here is derived from an EMBL/GenBank/DDBJ whole genome shotgun (WGS) entry which is preliminary data.</text>
</comment>
<comment type="catalytic activity">
    <reaction evidence="1">
        <text>ATP + protein L-histidine = ADP + protein N-phospho-L-histidine.</text>
        <dbReference type="EC" id="2.7.13.3"/>
    </reaction>
</comment>
<dbReference type="SUPFAM" id="SSF55874">
    <property type="entry name" value="ATPase domain of HSP90 chaperone/DNA topoisomerase II/histidine kinase"/>
    <property type="match status" value="1"/>
</dbReference>
<dbReference type="Pfam" id="PF07730">
    <property type="entry name" value="HisKA_3"/>
    <property type="match status" value="1"/>
</dbReference>
<keyword evidence="6" id="KW-0418">Kinase</keyword>
<keyword evidence="3" id="KW-0597">Phosphoprotein</keyword>
<keyword evidence="4" id="KW-0808">Transferase</keyword>
<evidence type="ECO:0000256" key="5">
    <source>
        <dbReference type="ARBA" id="ARBA00022741"/>
    </source>
</evidence>
<keyword evidence="5" id="KW-0547">Nucleotide-binding</keyword>
<dbReference type="EMBL" id="BSVA01000001">
    <property type="protein sequence ID" value="GMA89566.1"/>
    <property type="molecule type" value="Genomic_DNA"/>
</dbReference>
<protein>
    <recommendedName>
        <fullName evidence="2">histidine kinase</fullName>
        <ecNumber evidence="2">2.7.13.3</ecNumber>
    </recommendedName>
</protein>
<evidence type="ECO:0000256" key="2">
    <source>
        <dbReference type="ARBA" id="ARBA00012438"/>
    </source>
</evidence>
<dbReference type="Proteomes" id="UP001157069">
    <property type="component" value="Unassembled WGS sequence"/>
</dbReference>
<dbReference type="PANTHER" id="PTHR24421">
    <property type="entry name" value="NITRATE/NITRITE SENSOR PROTEIN NARX-RELATED"/>
    <property type="match status" value="1"/>
</dbReference>
<dbReference type="InterPro" id="IPR050482">
    <property type="entry name" value="Sensor_HK_TwoCompSys"/>
</dbReference>